<comment type="subcellular location">
    <subcellularLocation>
        <location evidence="1">Nucleus</location>
    </subcellularLocation>
</comment>
<keyword evidence="7" id="KW-1185">Reference proteome</keyword>
<keyword evidence="5" id="KW-0539">Nucleus</keyword>
<comment type="caution">
    <text evidence="6">The sequence shown here is derived from an EMBL/GenBank/DDBJ whole genome shotgun (WGS) entry which is preliminary data.</text>
</comment>
<sequence>MEHFEKELTAADLKRLSVTKKMLAFIPPIDPDNDMPIRVLDDWDRAYVFHLSCRQGKYKNPVFQSKDWSAFLKERGAKAGDFIYFWPHENAFHQTQYRIRLLRNFLSPKPSS</sequence>
<name>A0AAD4USB9_PRUDU</name>
<evidence type="ECO:0000313" key="7">
    <source>
        <dbReference type="Proteomes" id="UP001054821"/>
    </source>
</evidence>
<evidence type="ECO:0000313" key="6">
    <source>
        <dbReference type="EMBL" id="KAI5311231.1"/>
    </source>
</evidence>
<dbReference type="Gene3D" id="2.40.330.10">
    <property type="entry name" value="DNA-binding pseudobarrel domain"/>
    <property type="match status" value="1"/>
</dbReference>
<proteinExistence type="predicted"/>
<evidence type="ECO:0000256" key="5">
    <source>
        <dbReference type="ARBA" id="ARBA00023242"/>
    </source>
</evidence>
<dbReference type="InterPro" id="IPR003340">
    <property type="entry name" value="B3_DNA-bd"/>
</dbReference>
<accession>A0AAD4USB9</accession>
<dbReference type="CDD" id="cd10017">
    <property type="entry name" value="B3_DNA"/>
    <property type="match status" value="1"/>
</dbReference>
<keyword evidence="4" id="KW-0804">Transcription</keyword>
<dbReference type="AlphaFoldDB" id="A0AAD4USB9"/>
<dbReference type="SUPFAM" id="SSF101936">
    <property type="entry name" value="DNA-binding pseudobarrel domain"/>
    <property type="match status" value="1"/>
</dbReference>
<evidence type="ECO:0008006" key="8">
    <source>
        <dbReference type="Google" id="ProtNLM"/>
    </source>
</evidence>
<dbReference type="GO" id="GO:0003677">
    <property type="term" value="F:DNA binding"/>
    <property type="evidence" value="ECO:0007669"/>
    <property type="project" value="UniProtKB-KW"/>
</dbReference>
<evidence type="ECO:0000256" key="1">
    <source>
        <dbReference type="ARBA" id="ARBA00004123"/>
    </source>
</evidence>
<reference evidence="6 7" key="1">
    <citation type="journal article" date="2022" name="G3 (Bethesda)">
        <title>Whole-genome sequence and methylome profiling of the almond [Prunus dulcis (Mill.) D.A. Webb] cultivar 'Nonpareil'.</title>
        <authorList>
            <person name="D'Amico-Willman K.M."/>
            <person name="Ouma W.Z."/>
            <person name="Meulia T."/>
            <person name="Sideli G.M."/>
            <person name="Gradziel T.M."/>
            <person name="Fresnedo-Ramirez J."/>
        </authorList>
    </citation>
    <scope>NUCLEOTIDE SEQUENCE [LARGE SCALE GENOMIC DNA]</scope>
    <source>
        <strain evidence="6">Clone GOH B32 T37-40</strain>
    </source>
</reference>
<protein>
    <recommendedName>
        <fullName evidence="8">TF-B3 domain-containing protein</fullName>
    </recommendedName>
</protein>
<evidence type="ECO:0000256" key="3">
    <source>
        <dbReference type="ARBA" id="ARBA00023125"/>
    </source>
</evidence>
<dbReference type="GO" id="GO:0005634">
    <property type="term" value="C:nucleus"/>
    <property type="evidence" value="ECO:0007669"/>
    <property type="project" value="UniProtKB-SubCell"/>
</dbReference>
<dbReference type="EMBL" id="JAJFAZ020000061">
    <property type="protein sequence ID" value="KAI5311231.1"/>
    <property type="molecule type" value="Genomic_DNA"/>
</dbReference>
<organism evidence="6 7">
    <name type="scientific">Prunus dulcis</name>
    <name type="common">Almond</name>
    <name type="synonym">Amygdalus dulcis</name>
    <dbReference type="NCBI Taxonomy" id="3755"/>
    <lineage>
        <taxon>Eukaryota</taxon>
        <taxon>Viridiplantae</taxon>
        <taxon>Streptophyta</taxon>
        <taxon>Embryophyta</taxon>
        <taxon>Tracheophyta</taxon>
        <taxon>Spermatophyta</taxon>
        <taxon>Magnoliopsida</taxon>
        <taxon>eudicotyledons</taxon>
        <taxon>Gunneridae</taxon>
        <taxon>Pentapetalae</taxon>
        <taxon>rosids</taxon>
        <taxon>fabids</taxon>
        <taxon>Rosales</taxon>
        <taxon>Rosaceae</taxon>
        <taxon>Amygdaloideae</taxon>
        <taxon>Amygdaleae</taxon>
        <taxon>Prunus</taxon>
    </lineage>
</organism>
<dbReference type="InterPro" id="IPR015300">
    <property type="entry name" value="DNA-bd_pseudobarrel_sf"/>
</dbReference>
<evidence type="ECO:0000256" key="4">
    <source>
        <dbReference type="ARBA" id="ARBA00023163"/>
    </source>
</evidence>
<dbReference type="Proteomes" id="UP001054821">
    <property type="component" value="Unassembled WGS sequence"/>
</dbReference>
<keyword evidence="2" id="KW-0805">Transcription regulation</keyword>
<keyword evidence="3" id="KW-0238">DNA-binding</keyword>
<evidence type="ECO:0000256" key="2">
    <source>
        <dbReference type="ARBA" id="ARBA00023015"/>
    </source>
</evidence>
<gene>
    <name evidence="6" type="ORF">L3X38_000404</name>
</gene>